<dbReference type="FunFam" id="1.10.10.10:FF:000001">
    <property type="entry name" value="LysR family transcriptional regulator"/>
    <property type="match status" value="1"/>
</dbReference>
<dbReference type="PANTHER" id="PTHR30537:SF5">
    <property type="entry name" value="HTH-TYPE TRANSCRIPTIONAL ACTIVATOR TTDR-RELATED"/>
    <property type="match status" value="1"/>
</dbReference>
<feature type="domain" description="HTH lysR-type" evidence="5">
    <location>
        <begin position="41"/>
        <end position="98"/>
    </location>
</feature>
<dbReference type="SUPFAM" id="SSF46785">
    <property type="entry name" value="Winged helix' DNA-binding domain"/>
    <property type="match status" value="1"/>
</dbReference>
<dbReference type="Gene3D" id="3.40.190.10">
    <property type="entry name" value="Periplasmic binding protein-like II"/>
    <property type="match status" value="2"/>
</dbReference>
<keyword evidence="2" id="KW-0805">Transcription regulation</keyword>
<evidence type="ECO:0000256" key="2">
    <source>
        <dbReference type="ARBA" id="ARBA00023015"/>
    </source>
</evidence>
<evidence type="ECO:0000256" key="4">
    <source>
        <dbReference type="ARBA" id="ARBA00023163"/>
    </source>
</evidence>
<dbReference type="PRINTS" id="PR00039">
    <property type="entry name" value="HTHLYSR"/>
</dbReference>
<dbReference type="SUPFAM" id="SSF53850">
    <property type="entry name" value="Periplasmic binding protein-like II"/>
    <property type="match status" value="1"/>
</dbReference>
<proteinExistence type="inferred from homology"/>
<accession>A0A1N7RPI6</accession>
<dbReference type="InterPro" id="IPR058163">
    <property type="entry name" value="LysR-type_TF_proteobact-type"/>
</dbReference>
<dbReference type="PROSITE" id="PS50931">
    <property type="entry name" value="HTH_LYSR"/>
    <property type="match status" value="1"/>
</dbReference>
<dbReference type="PANTHER" id="PTHR30537">
    <property type="entry name" value="HTH-TYPE TRANSCRIPTIONAL REGULATOR"/>
    <property type="match status" value="1"/>
</dbReference>
<gene>
    <name evidence="6" type="primary">ampR</name>
    <name evidence="6" type="ORF">BN2476_100009</name>
</gene>
<name>A0A1N7RPI6_9BURK</name>
<comment type="similarity">
    <text evidence="1">Belongs to the LysR transcriptional regulatory family.</text>
</comment>
<sequence length="334" mass="36903">MSLRWAAIAVHRSHIKTSYFPHKLTMKAAMDSAKGYRRLIPSLTALVEFEAVARLRSFTLAAAELGVTQAAVSRQVRLLEEMLGVRLLDRLHRTTTLTSEGEALYAVVAEAMGKIAGVFDRLSTGIEDEELVLATTAAFSHFRLMSSLARLKRLQPTLRIRLTTTMFTADLRHNEVDAVVRWGNGRWSDGTSHLLFGEQVFPVCSPAWKDEYGAPASLEELANMKLIAYDPTSEGWLTWEEWFRAVGARPTKLKYGVRTCLYTDAVQAARLGQGVALGFGSLLHEHLASGELVRLTSASITLNDAYYLVVPHGKAMSPTIQTLIETLRNAVGIS</sequence>
<protein>
    <submittedName>
        <fullName evidence="6">HTH-type transcriptional activator AmpR</fullName>
    </submittedName>
</protein>
<keyword evidence="4" id="KW-0804">Transcription</keyword>
<keyword evidence="7" id="KW-1185">Reference proteome</keyword>
<dbReference type="InterPro" id="IPR005119">
    <property type="entry name" value="LysR_subst-bd"/>
</dbReference>
<keyword evidence="3" id="KW-0238">DNA-binding</keyword>
<evidence type="ECO:0000256" key="1">
    <source>
        <dbReference type="ARBA" id="ARBA00009437"/>
    </source>
</evidence>
<dbReference type="EMBL" id="CYGY02000010">
    <property type="protein sequence ID" value="SIT36621.1"/>
    <property type="molecule type" value="Genomic_DNA"/>
</dbReference>
<dbReference type="Pfam" id="PF00126">
    <property type="entry name" value="HTH_1"/>
    <property type="match status" value="1"/>
</dbReference>
<dbReference type="GO" id="GO:0003677">
    <property type="term" value="F:DNA binding"/>
    <property type="evidence" value="ECO:0007669"/>
    <property type="project" value="UniProtKB-KW"/>
</dbReference>
<dbReference type="AlphaFoldDB" id="A0A1N7RPI6"/>
<dbReference type="InterPro" id="IPR036388">
    <property type="entry name" value="WH-like_DNA-bd_sf"/>
</dbReference>
<evidence type="ECO:0000259" key="5">
    <source>
        <dbReference type="PROSITE" id="PS50931"/>
    </source>
</evidence>
<dbReference type="InterPro" id="IPR000847">
    <property type="entry name" value="LysR_HTH_N"/>
</dbReference>
<evidence type="ECO:0000313" key="7">
    <source>
        <dbReference type="Proteomes" id="UP000195569"/>
    </source>
</evidence>
<reference evidence="6" key="1">
    <citation type="submission" date="2016-12" db="EMBL/GenBank/DDBJ databases">
        <authorList>
            <person name="Moulin L."/>
        </authorList>
    </citation>
    <scope>NUCLEOTIDE SEQUENCE [LARGE SCALE GENOMIC DNA]</scope>
    <source>
        <strain evidence="6">STM 7183</strain>
    </source>
</reference>
<dbReference type="GO" id="GO:0003700">
    <property type="term" value="F:DNA-binding transcription factor activity"/>
    <property type="evidence" value="ECO:0007669"/>
    <property type="project" value="InterPro"/>
</dbReference>
<dbReference type="Gene3D" id="1.10.10.10">
    <property type="entry name" value="Winged helix-like DNA-binding domain superfamily/Winged helix DNA-binding domain"/>
    <property type="match status" value="1"/>
</dbReference>
<dbReference type="InterPro" id="IPR036390">
    <property type="entry name" value="WH_DNA-bd_sf"/>
</dbReference>
<evidence type="ECO:0000256" key="3">
    <source>
        <dbReference type="ARBA" id="ARBA00023125"/>
    </source>
</evidence>
<organism evidence="6 7">
    <name type="scientific">Paraburkholderia piptadeniae</name>
    <dbReference type="NCBI Taxonomy" id="1701573"/>
    <lineage>
        <taxon>Bacteria</taxon>
        <taxon>Pseudomonadati</taxon>
        <taxon>Pseudomonadota</taxon>
        <taxon>Betaproteobacteria</taxon>
        <taxon>Burkholderiales</taxon>
        <taxon>Burkholderiaceae</taxon>
        <taxon>Paraburkholderia</taxon>
    </lineage>
</organism>
<dbReference type="Pfam" id="PF03466">
    <property type="entry name" value="LysR_substrate"/>
    <property type="match status" value="1"/>
</dbReference>
<evidence type="ECO:0000313" key="6">
    <source>
        <dbReference type="EMBL" id="SIT36621.1"/>
    </source>
</evidence>
<comment type="caution">
    <text evidence="6">The sequence shown here is derived from an EMBL/GenBank/DDBJ whole genome shotgun (WGS) entry which is preliminary data.</text>
</comment>
<dbReference type="Proteomes" id="UP000195569">
    <property type="component" value="Unassembled WGS sequence"/>
</dbReference>